<dbReference type="Proteomes" id="UP000479190">
    <property type="component" value="Unassembled WGS sequence"/>
</dbReference>
<organism evidence="4 5">
    <name type="scientific">Trichogramma brassicae</name>
    <dbReference type="NCBI Taxonomy" id="86971"/>
    <lineage>
        <taxon>Eukaryota</taxon>
        <taxon>Metazoa</taxon>
        <taxon>Ecdysozoa</taxon>
        <taxon>Arthropoda</taxon>
        <taxon>Hexapoda</taxon>
        <taxon>Insecta</taxon>
        <taxon>Pterygota</taxon>
        <taxon>Neoptera</taxon>
        <taxon>Endopterygota</taxon>
        <taxon>Hymenoptera</taxon>
        <taxon>Apocrita</taxon>
        <taxon>Proctotrupomorpha</taxon>
        <taxon>Chalcidoidea</taxon>
        <taxon>Trichogrammatidae</taxon>
        <taxon>Trichogramma</taxon>
    </lineage>
</organism>
<proteinExistence type="predicted"/>
<gene>
    <name evidence="4" type="ORF">TBRA_LOCUS1652</name>
</gene>
<feature type="repeat" description="ANK" evidence="3">
    <location>
        <begin position="201"/>
        <end position="233"/>
    </location>
</feature>
<name>A0A6H5HZ35_9HYME</name>
<evidence type="ECO:0000313" key="5">
    <source>
        <dbReference type="Proteomes" id="UP000479190"/>
    </source>
</evidence>
<dbReference type="GO" id="GO:0005737">
    <property type="term" value="C:cytoplasm"/>
    <property type="evidence" value="ECO:0007669"/>
    <property type="project" value="TreeGrafter"/>
</dbReference>
<dbReference type="InterPro" id="IPR050745">
    <property type="entry name" value="Multifunctional_regulatory"/>
</dbReference>
<keyword evidence="1" id="KW-0677">Repeat</keyword>
<reference evidence="4 5" key="1">
    <citation type="submission" date="2020-02" db="EMBL/GenBank/DDBJ databases">
        <authorList>
            <person name="Ferguson B K."/>
        </authorList>
    </citation>
    <scope>NUCLEOTIDE SEQUENCE [LARGE SCALE GENOMIC DNA]</scope>
</reference>
<evidence type="ECO:0000313" key="4">
    <source>
        <dbReference type="EMBL" id="CAB0029623.1"/>
    </source>
</evidence>
<keyword evidence="2 3" id="KW-0040">ANK repeat</keyword>
<dbReference type="EMBL" id="CADCXV010000335">
    <property type="protein sequence ID" value="CAB0029623.1"/>
    <property type="molecule type" value="Genomic_DNA"/>
</dbReference>
<dbReference type="PROSITE" id="PS50088">
    <property type="entry name" value="ANK_REPEAT"/>
    <property type="match status" value="2"/>
</dbReference>
<evidence type="ECO:0000256" key="3">
    <source>
        <dbReference type="PROSITE-ProRule" id="PRU00023"/>
    </source>
</evidence>
<dbReference type="SUPFAM" id="SSF48403">
    <property type="entry name" value="Ankyrin repeat"/>
    <property type="match status" value="1"/>
</dbReference>
<dbReference type="AlphaFoldDB" id="A0A6H5HZ35"/>
<evidence type="ECO:0000256" key="2">
    <source>
        <dbReference type="ARBA" id="ARBA00023043"/>
    </source>
</evidence>
<protein>
    <submittedName>
        <fullName evidence="4">Uncharacterized protein</fullName>
    </submittedName>
</protein>
<dbReference type="InterPro" id="IPR036770">
    <property type="entry name" value="Ankyrin_rpt-contain_sf"/>
</dbReference>
<dbReference type="PANTHER" id="PTHR24189">
    <property type="entry name" value="MYOTROPHIN"/>
    <property type="match status" value="1"/>
</dbReference>
<dbReference type="PROSITE" id="PS50297">
    <property type="entry name" value="ANK_REP_REGION"/>
    <property type="match status" value="1"/>
</dbReference>
<dbReference type="OrthoDB" id="496981at2759"/>
<dbReference type="Gene3D" id="1.25.40.20">
    <property type="entry name" value="Ankyrin repeat-containing domain"/>
    <property type="match status" value="2"/>
</dbReference>
<keyword evidence="5" id="KW-1185">Reference proteome</keyword>
<evidence type="ECO:0000256" key="1">
    <source>
        <dbReference type="ARBA" id="ARBA00022737"/>
    </source>
</evidence>
<dbReference type="Pfam" id="PF12796">
    <property type="entry name" value="Ank_2"/>
    <property type="match status" value="1"/>
</dbReference>
<sequence length="542" mass="63133">MSELSDESLDYFSSSTDYDSDDYDFDEVQECLNREKTRKMRELLDNVNWDIEAERVELLKKLDPLIRNWYGRIPDLRDIFWPDEMHCLLWDAAIDNDVCGFDYAGKRFIKFVARSGYKDEPDYDEDGKPDLRYDTAVHHAAKNQCRDLVRKLFEIYDSYDVNYTDESGFTHFHAACWYGRRYVVHKFLEQGQDPNCVNSKTGHTPLHFALDNVNRKTVKTLLMNGADPNLAGPNGFTPVHMAYQCPEQLWHYATVRGSGTRTQESGRITAEKNADPNLADNEGLTPLHVICKRDYDHDDDMLDLFFKINDDMQQTVQVDARDNLCRTPLQLAVANLLPNTMNVLLDRGADLSNFVFPTESDFDKSYPSWKIGQTGFKLMQASAAMIIIESLEKRGYGLDRSDAMTIMKLFDKHKMFKKSIDVEEYWYDDEEYAKYMKEKMVIPTLSVYNLIQLGSEQAEKLFTHADYFKMGKSNKLLFRGGRQEKACVVQLCENVSKRFFRRWALNSFLEIIRYRLPILCCDAILENLLNDDLWHAPYRASR</sequence>
<feature type="repeat" description="ANK" evidence="3">
    <location>
        <begin position="167"/>
        <end position="199"/>
    </location>
</feature>
<dbReference type="SMART" id="SM00248">
    <property type="entry name" value="ANK"/>
    <property type="match status" value="5"/>
</dbReference>
<dbReference type="InterPro" id="IPR002110">
    <property type="entry name" value="Ankyrin_rpt"/>
</dbReference>
<dbReference type="PANTHER" id="PTHR24189:SF50">
    <property type="entry name" value="ANKYRIN REPEAT AND SOCS BOX PROTEIN 2"/>
    <property type="match status" value="1"/>
</dbReference>
<accession>A0A6H5HZ35</accession>
<dbReference type="GO" id="GO:0005634">
    <property type="term" value="C:nucleus"/>
    <property type="evidence" value="ECO:0007669"/>
    <property type="project" value="TreeGrafter"/>
</dbReference>